<sequence>MGRKRLSKREKPKVNTELEGFDIKIDTFGEIQTNFDIDKINKFLNRHVDDKKLRDREDIEGRDSDDEAANEENHKEEE</sequence>
<evidence type="ECO:0000313" key="2">
    <source>
        <dbReference type="EMBL" id="WKN39317.1"/>
    </source>
</evidence>
<feature type="compositionally biased region" description="Basic and acidic residues" evidence="1">
    <location>
        <begin position="53"/>
        <end position="62"/>
    </location>
</feature>
<dbReference type="AlphaFoldDB" id="A0AA49GRL3"/>
<gene>
    <name evidence="2" type="ORF">K4G66_11510</name>
</gene>
<evidence type="ECO:0000256" key="1">
    <source>
        <dbReference type="SAM" id="MobiDB-lite"/>
    </source>
</evidence>
<reference evidence="2" key="1">
    <citation type="journal article" date="2023" name="Comput. Struct. Biotechnol. J.">
        <title>Discovery of a novel marine Bacteroidetes with a rich repertoire of carbohydrate-active enzymes.</title>
        <authorList>
            <person name="Chen B."/>
            <person name="Liu G."/>
            <person name="Chen Q."/>
            <person name="Wang H."/>
            <person name="Liu L."/>
            <person name="Tang K."/>
        </authorList>
    </citation>
    <scope>NUCLEOTIDE SEQUENCE</scope>
    <source>
        <strain evidence="2">TK19036</strain>
    </source>
</reference>
<feature type="region of interest" description="Disordered" evidence="1">
    <location>
        <begin position="53"/>
        <end position="78"/>
    </location>
</feature>
<organism evidence="2">
    <name type="scientific">Roseihalotalea indica</name>
    <dbReference type="NCBI Taxonomy" id="2867963"/>
    <lineage>
        <taxon>Bacteria</taxon>
        <taxon>Pseudomonadati</taxon>
        <taxon>Bacteroidota</taxon>
        <taxon>Cytophagia</taxon>
        <taxon>Cytophagales</taxon>
        <taxon>Catalimonadaceae</taxon>
        <taxon>Roseihalotalea</taxon>
    </lineage>
</organism>
<reference evidence="2" key="2">
    <citation type="journal article" date="2024" name="Antonie Van Leeuwenhoek">
        <title>Roseihalotalea indica gen. nov., sp. nov., a halophilic Bacteroidetes from mesopelagic Southwest Indian Ocean with higher carbohydrate metabolic potential.</title>
        <authorList>
            <person name="Chen B."/>
            <person name="Zhang M."/>
            <person name="Lin D."/>
            <person name="Ye J."/>
            <person name="Tang K."/>
        </authorList>
    </citation>
    <scope>NUCLEOTIDE SEQUENCE</scope>
    <source>
        <strain evidence="2">TK19036</strain>
    </source>
</reference>
<protein>
    <submittedName>
        <fullName evidence="2">Uncharacterized protein</fullName>
    </submittedName>
</protein>
<accession>A0AA49GRL3</accession>
<proteinExistence type="predicted"/>
<name>A0AA49GRL3_9BACT</name>
<dbReference type="EMBL" id="CP120682">
    <property type="protein sequence ID" value="WKN39317.1"/>
    <property type="molecule type" value="Genomic_DNA"/>
</dbReference>